<reference evidence="4 5" key="1">
    <citation type="journal article" date="2007" name="Appl. Environ. Microbiol.">
        <title>Rhizobial factors required for stem nodule maturation and maintenance in Sesbania rostrata-Azorhizobium caulinodans ORS571 symbiosis.</title>
        <authorList>
            <person name="Suzuki S."/>
            <person name="Aono T."/>
            <person name="Lee KB."/>
            <person name="Suzuki T."/>
            <person name="Liu CT."/>
            <person name="Miwa H."/>
            <person name="Wakao S."/>
            <person name="Iki T."/>
            <person name="Oyaizu H."/>
        </authorList>
    </citation>
    <scope>NUCLEOTIDE SEQUENCE [LARGE SCALE GENOMIC DNA]</scope>
    <source>
        <strain evidence="5">ATCC 43989 / DSM 5975 / JCM 20966 / LMG 6465 / NBRC 14845 / NCIMB 13405 / ORS 571</strain>
    </source>
</reference>
<keyword evidence="5" id="KW-1185">Reference proteome</keyword>
<evidence type="ECO:0000313" key="4">
    <source>
        <dbReference type="EMBL" id="BAF87818.1"/>
    </source>
</evidence>
<dbReference type="STRING" id="438753.AZC_1820"/>
<evidence type="ECO:0000313" key="5">
    <source>
        <dbReference type="Proteomes" id="UP000000270"/>
    </source>
</evidence>
<dbReference type="InterPro" id="IPR008274">
    <property type="entry name" value="AldOxase/xan_DH_MoCoBD1"/>
</dbReference>
<dbReference type="eggNOG" id="COG1529">
    <property type="taxonomic scope" value="Bacteria"/>
</dbReference>
<dbReference type="PANTHER" id="PTHR11908:SF132">
    <property type="entry name" value="ALDEHYDE OXIDASE 1-RELATED"/>
    <property type="match status" value="1"/>
</dbReference>
<dbReference type="Pfam" id="PF20256">
    <property type="entry name" value="MoCoBD_2"/>
    <property type="match status" value="1"/>
</dbReference>
<dbReference type="AlphaFoldDB" id="A8I556"/>
<keyword evidence="1" id="KW-0500">Molybdenum</keyword>
<reference evidence="4 5" key="6">
    <citation type="journal article" date="2011" name="Appl. Environ. Microbiol.">
        <title>Involvement of the azorhizobial chromosome partition gene (parA) in the onset of bacteroid differentiation during Sesbania rostrata stem nodule development.</title>
        <authorList>
            <person name="Liu CT."/>
            <person name="Lee KB."/>
            <person name="Wang YS."/>
            <person name="Peng MH."/>
            <person name="Lee KT."/>
            <person name="Suzuki S."/>
            <person name="Suzuki T."/>
            <person name="Oyaizu H."/>
        </authorList>
    </citation>
    <scope>NUCLEOTIDE SEQUENCE [LARGE SCALE GENOMIC DNA]</scope>
    <source>
        <strain evidence="5">ATCC 43989 / DSM 5975 / JCM 20966 / LMG 6465 / NBRC 14845 / NCIMB 13405 / ORS 571</strain>
    </source>
</reference>
<reference evidence="5" key="2">
    <citation type="submission" date="2007-04" db="EMBL/GenBank/DDBJ databases">
        <title>Complete genome sequence of the nitrogen-fixing bacterium Azorhizobium caulinodans ORS571.</title>
        <authorList>
            <person name="Lee K.B."/>
            <person name="Backer P.D."/>
            <person name="Aono T."/>
            <person name="Liu C.T."/>
            <person name="Suzuki S."/>
            <person name="Suzuki T."/>
            <person name="Kaneko T."/>
            <person name="Yamada M."/>
            <person name="Tabata S."/>
            <person name="Kupfer D.M."/>
            <person name="Najar F.Z."/>
            <person name="Wiley G.B."/>
            <person name="Roe B."/>
            <person name="Binnewies T."/>
            <person name="Ussery D."/>
            <person name="Vereecke D."/>
            <person name="Gevers D."/>
            <person name="Holsters M."/>
            <person name="Oyaizu H."/>
        </authorList>
    </citation>
    <scope>NUCLEOTIDE SEQUENCE [LARGE SCALE GENOMIC DNA]</scope>
    <source>
        <strain evidence="5">ATCC 43989 / DSM 5975 / JCM 20966 / LMG 6465 / NBRC 14845 / NCIMB 13405 / ORS 571</strain>
    </source>
</reference>
<organism evidence="4 5">
    <name type="scientific">Azorhizobium caulinodans (strain ATCC 43989 / DSM 5975 / JCM 20966 / LMG 6465 / NBRC 14845 / NCIMB 13405 / ORS 571)</name>
    <dbReference type="NCBI Taxonomy" id="438753"/>
    <lineage>
        <taxon>Bacteria</taxon>
        <taxon>Pseudomonadati</taxon>
        <taxon>Pseudomonadota</taxon>
        <taxon>Alphaproteobacteria</taxon>
        <taxon>Hyphomicrobiales</taxon>
        <taxon>Xanthobacteraceae</taxon>
        <taxon>Azorhizobium</taxon>
    </lineage>
</organism>
<dbReference type="InterPro" id="IPR016208">
    <property type="entry name" value="Ald_Oxase/xanthine_DH-like"/>
</dbReference>
<protein>
    <submittedName>
        <fullName evidence="4">Carbon-monoxide dehydrogenase</fullName>
    </submittedName>
</protein>
<dbReference type="GO" id="GO:0016491">
    <property type="term" value="F:oxidoreductase activity"/>
    <property type="evidence" value="ECO:0007669"/>
    <property type="project" value="UniProtKB-KW"/>
</dbReference>
<dbReference type="GO" id="GO:0005506">
    <property type="term" value="F:iron ion binding"/>
    <property type="evidence" value="ECO:0007669"/>
    <property type="project" value="InterPro"/>
</dbReference>
<dbReference type="Pfam" id="PF02738">
    <property type="entry name" value="MoCoBD_1"/>
    <property type="match status" value="1"/>
</dbReference>
<accession>A8I556</accession>
<name>A8I556_AZOC5</name>
<dbReference type="EMBL" id="AP009384">
    <property type="protein sequence ID" value="BAF87818.1"/>
    <property type="molecule type" value="Genomic_DNA"/>
</dbReference>
<dbReference type="Proteomes" id="UP000000270">
    <property type="component" value="Chromosome"/>
</dbReference>
<dbReference type="InterPro" id="IPR000674">
    <property type="entry name" value="Ald_Oxase/Xan_DH_a/b"/>
</dbReference>
<dbReference type="SUPFAM" id="SSF56003">
    <property type="entry name" value="Molybdenum cofactor-binding domain"/>
    <property type="match status" value="1"/>
</dbReference>
<reference evidence="4 5" key="3">
    <citation type="journal article" date="2008" name="BMC Genomics">
        <title>The genome of the versatile nitrogen fixer Azorhizobium caulinodans ORS571.</title>
        <authorList>
            <person name="Lee KB."/>
            <person name="Backer P.D."/>
            <person name="Aono T."/>
            <person name="Liu CT."/>
            <person name="Suzuki S."/>
            <person name="Suzuki T."/>
            <person name="Kaneko T."/>
            <person name="Yamada M."/>
            <person name="Tabata S."/>
            <person name="Kupfer D.M."/>
            <person name="Najar F.Z."/>
            <person name="Wiley G.B."/>
            <person name="Roe B."/>
            <person name="Binnewies T.T."/>
            <person name="Ussery D.W."/>
            <person name="D'Haeze W."/>
            <person name="Herder J.D."/>
            <person name="Gevers D."/>
            <person name="Vereecke D."/>
            <person name="Holsters M."/>
            <person name="Oyaizu H."/>
        </authorList>
    </citation>
    <scope>NUCLEOTIDE SEQUENCE [LARGE SCALE GENOMIC DNA]</scope>
    <source>
        <strain evidence="5">ATCC 43989 / DSM 5975 / JCM 20966 / LMG 6465 / NBRC 14845 / NCIMB 13405 / ORS 571</strain>
    </source>
</reference>
<evidence type="ECO:0000259" key="3">
    <source>
        <dbReference type="SMART" id="SM01008"/>
    </source>
</evidence>
<dbReference type="HOGENOM" id="CLU_001681_2_0_5"/>
<keyword evidence="2" id="KW-0560">Oxidoreductase</keyword>
<feature type="domain" description="Aldehyde oxidase/xanthine dehydrogenase a/b hammerhead" evidence="3">
    <location>
        <begin position="23"/>
        <end position="142"/>
    </location>
</feature>
<reference evidence="4 5" key="5">
    <citation type="journal article" date="2010" name="Appl. Environ. Microbiol.">
        <title>phrR-like gene praR of Azorhizobium caulinodans ORS571 is essential for symbiosis with Sesbania rostrata and is involved in expression of reb genes.</title>
        <authorList>
            <person name="Akiba N."/>
            <person name="Aono T."/>
            <person name="Toyazaki H."/>
            <person name="Sato S."/>
            <person name="Oyaizu H."/>
        </authorList>
    </citation>
    <scope>NUCLEOTIDE SEQUENCE [LARGE SCALE GENOMIC DNA]</scope>
    <source>
        <strain evidence="5">ATCC 43989 / DSM 5975 / JCM 20966 / LMG 6465 / NBRC 14845 / NCIMB 13405 / ORS 571</strain>
    </source>
</reference>
<dbReference type="InterPro" id="IPR046867">
    <property type="entry name" value="AldOxase/xan_DH_MoCoBD2"/>
</dbReference>
<dbReference type="InterPro" id="IPR036856">
    <property type="entry name" value="Ald_Oxase/Xan_DH_a/b_sf"/>
</dbReference>
<dbReference type="Gene3D" id="3.90.1170.50">
    <property type="entry name" value="Aldehyde oxidase/xanthine dehydrogenase, a/b hammerhead"/>
    <property type="match status" value="1"/>
</dbReference>
<dbReference type="Pfam" id="PF01315">
    <property type="entry name" value="Ald_Xan_dh_C"/>
    <property type="match status" value="1"/>
</dbReference>
<evidence type="ECO:0000256" key="2">
    <source>
        <dbReference type="ARBA" id="ARBA00023002"/>
    </source>
</evidence>
<gene>
    <name evidence="4" type="ordered locus">AZC_1820</name>
</gene>
<dbReference type="PANTHER" id="PTHR11908">
    <property type="entry name" value="XANTHINE DEHYDROGENASE"/>
    <property type="match status" value="1"/>
</dbReference>
<reference evidence="4 5" key="4">
    <citation type="journal article" date="2009" name="Appl. Environ. Microbiol.">
        <title>Comparative genome-wide transcriptional profiling of Azorhizobium caulinodans ORS571 grown under free-living and symbiotic conditions.</title>
        <authorList>
            <person name="Tsukada S."/>
            <person name="Aono T."/>
            <person name="Akiba N."/>
            <person name="Lee KB."/>
            <person name="Liu CT."/>
            <person name="Toyazaki H."/>
            <person name="Oyaizu H."/>
        </authorList>
    </citation>
    <scope>NUCLEOTIDE SEQUENCE [LARGE SCALE GENOMIC DNA]</scope>
    <source>
        <strain evidence="5">ATCC 43989 / DSM 5975 / JCM 20966 / LMG 6465 / NBRC 14845 / NCIMB 13405 / ORS 571</strain>
    </source>
</reference>
<dbReference type="KEGG" id="azc:AZC_1820"/>
<sequence length="770" mass="81179">MEVRMKFGVGQPHTRVEDAALLSGAGRYVGDAAARAQAYAAFVVRSPHAHARFSFPDLGAARVLPGVKLVLTAEDIAEFGSMPVAATITVTGEDRLWIPPHPALADGIARHVGDPVAVIVAETLDMARDAAEAMEIDWESLPAVAELAAAAEDEAPLVWTERPGNIAFTSEFGDAAAADTAFAGAAHVARLRLVNNRIVTNYMETRGVLAEVEETGRIRLTLGSQGSHLLRNAIADKVLKWDREDLRVVTPDVGGGFGTKMFPFSEYPLIAFAARVLGHAVAWIGDRSEHFLADSQGRDNITDVALALDADGHFIGLEVDTIANMGAYLSYYGPFVPWGGASMLPGVYRIGAFHARVRGVYSHSAPVDAYRGAGRPEAAYVIERIVDAAARETGIPPEELRRRNFIHPEEMPFRTKTGRLYDSGEFDGHMTRALEVADHAGFSERAERSAAAGKMRGFGFACYIEACGGGTAEPAFLTLGTDGGVTVKIGSQSSGQGHQTAYAQLVASELQLPLEQVRVLQGDTDDLPAGSGTGGSRSIPIGGAAVKGAARHMAEKLKSLGAEALEADAADLEFLDGALVVAGTDRRLTLAELANHPAATAEHLSATDAFSASEATYPNGTHACEVEIDPDTGSVEILRYVVVDDFGVTLNPLLLAGQVHGGIVQGVGQALHERTVYDEDGQLLTASFMDYALPRAADLPDIHFETRNVPCRTNPLGVKGAGEAGAIGSCPAVMNAVVDALARGCGVTHIDMPATPLAVFDAITSVQPAT</sequence>
<dbReference type="Gene3D" id="3.30.365.10">
    <property type="entry name" value="Aldehyde oxidase/xanthine dehydrogenase, molybdopterin binding domain"/>
    <property type="match status" value="4"/>
</dbReference>
<evidence type="ECO:0000256" key="1">
    <source>
        <dbReference type="ARBA" id="ARBA00022505"/>
    </source>
</evidence>
<proteinExistence type="predicted"/>
<dbReference type="SMART" id="SM01008">
    <property type="entry name" value="Ald_Xan_dh_C"/>
    <property type="match status" value="1"/>
</dbReference>
<dbReference type="SUPFAM" id="SSF54665">
    <property type="entry name" value="CO dehydrogenase molybdoprotein N-domain-like"/>
    <property type="match status" value="1"/>
</dbReference>
<dbReference type="InterPro" id="IPR037165">
    <property type="entry name" value="AldOxase/xan_DH_Mopterin-bd_sf"/>
</dbReference>